<dbReference type="EMBL" id="FXTN01000001">
    <property type="protein sequence ID" value="SMO38082.1"/>
    <property type="molecule type" value="Genomic_DNA"/>
</dbReference>
<dbReference type="InterPro" id="IPR050416">
    <property type="entry name" value="FAD-linked_Oxidoreductase"/>
</dbReference>
<reference evidence="7 8" key="1">
    <citation type="submission" date="2017-05" db="EMBL/GenBank/DDBJ databases">
        <authorList>
            <person name="Varghese N."/>
            <person name="Submissions S."/>
        </authorList>
    </citation>
    <scope>NUCLEOTIDE SEQUENCE [LARGE SCALE GENOMIC DNA]</scope>
    <source>
        <strain evidence="7 8">DSM 19036</strain>
    </source>
</reference>
<dbReference type="Gene3D" id="3.30.465.10">
    <property type="match status" value="1"/>
</dbReference>
<proteinExistence type="inferred from homology"/>
<evidence type="ECO:0000256" key="2">
    <source>
        <dbReference type="ARBA" id="ARBA00005466"/>
    </source>
</evidence>
<evidence type="ECO:0000313" key="7">
    <source>
        <dbReference type="EMBL" id="SMO38082.1"/>
    </source>
</evidence>
<gene>
    <name evidence="7" type="ORF">SAMN06265348_101422</name>
</gene>
<dbReference type="PANTHER" id="PTHR42973">
    <property type="entry name" value="BINDING OXIDOREDUCTASE, PUTATIVE (AFU_ORTHOLOGUE AFUA_1G17690)-RELATED"/>
    <property type="match status" value="1"/>
</dbReference>
<comment type="similarity">
    <text evidence="2">Belongs to the oxygen-dependent FAD-linked oxidoreductase family.</text>
</comment>
<evidence type="ECO:0000313" key="8">
    <source>
        <dbReference type="Proteomes" id="UP000320300"/>
    </source>
</evidence>
<dbReference type="InterPro" id="IPR006093">
    <property type="entry name" value="Oxy_OxRdtase_FAD_BS"/>
</dbReference>
<dbReference type="Pfam" id="PF08031">
    <property type="entry name" value="BBE"/>
    <property type="match status" value="1"/>
</dbReference>
<dbReference type="PROSITE" id="PS00862">
    <property type="entry name" value="OX2_COVAL_FAD"/>
    <property type="match status" value="1"/>
</dbReference>
<dbReference type="AlphaFoldDB" id="A0A521ATC8"/>
<dbReference type="Proteomes" id="UP000320300">
    <property type="component" value="Unassembled WGS sequence"/>
</dbReference>
<accession>A0A521ATC8</accession>
<dbReference type="PROSITE" id="PS51387">
    <property type="entry name" value="FAD_PCMH"/>
    <property type="match status" value="1"/>
</dbReference>
<keyword evidence="8" id="KW-1185">Reference proteome</keyword>
<evidence type="ECO:0000256" key="3">
    <source>
        <dbReference type="ARBA" id="ARBA00022630"/>
    </source>
</evidence>
<dbReference type="InterPro" id="IPR036318">
    <property type="entry name" value="FAD-bd_PCMH-like_sf"/>
</dbReference>
<keyword evidence="5" id="KW-0560">Oxidoreductase</keyword>
<dbReference type="Pfam" id="PF01565">
    <property type="entry name" value="FAD_binding_4"/>
    <property type="match status" value="1"/>
</dbReference>
<dbReference type="SUPFAM" id="SSF56176">
    <property type="entry name" value="FAD-binding/transporter-associated domain-like"/>
    <property type="match status" value="1"/>
</dbReference>
<comment type="cofactor">
    <cofactor evidence="1">
        <name>FAD</name>
        <dbReference type="ChEBI" id="CHEBI:57692"/>
    </cofactor>
</comment>
<protein>
    <submittedName>
        <fullName evidence="7">FAD/FMN-containing dehydrogenase</fullName>
    </submittedName>
</protein>
<feature type="domain" description="FAD-binding PCMH-type" evidence="6">
    <location>
        <begin position="40"/>
        <end position="210"/>
    </location>
</feature>
<dbReference type="InterPro" id="IPR012951">
    <property type="entry name" value="BBE"/>
</dbReference>
<dbReference type="Gene3D" id="3.40.462.20">
    <property type="match status" value="1"/>
</dbReference>
<keyword evidence="4" id="KW-0274">FAD</keyword>
<dbReference type="Gene3D" id="3.30.43.10">
    <property type="entry name" value="Uridine Diphospho-n-acetylenolpyruvylglucosamine Reductase, domain 2"/>
    <property type="match status" value="1"/>
</dbReference>
<dbReference type="GO" id="GO:0016491">
    <property type="term" value="F:oxidoreductase activity"/>
    <property type="evidence" value="ECO:0007669"/>
    <property type="project" value="UniProtKB-KW"/>
</dbReference>
<dbReference type="PANTHER" id="PTHR42973:SF39">
    <property type="entry name" value="FAD-BINDING PCMH-TYPE DOMAIN-CONTAINING PROTEIN"/>
    <property type="match status" value="1"/>
</dbReference>
<dbReference type="InterPro" id="IPR006094">
    <property type="entry name" value="Oxid_FAD_bind_N"/>
</dbReference>
<evidence type="ECO:0000256" key="4">
    <source>
        <dbReference type="ARBA" id="ARBA00022827"/>
    </source>
</evidence>
<evidence type="ECO:0000256" key="1">
    <source>
        <dbReference type="ARBA" id="ARBA00001974"/>
    </source>
</evidence>
<dbReference type="InterPro" id="IPR016167">
    <property type="entry name" value="FAD-bd_PCMH_sub1"/>
</dbReference>
<evidence type="ECO:0000259" key="6">
    <source>
        <dbReference type="PROSITE" id="PS51387"/>
    </source>
</evidence>
<dbReference type="GO" id="GO:0071949">
    <property type="term" value="F:FAD binding"/>
    <property type="evidence" value="ECO:0007669"/>
    <property type="project" value="InterPro"/>
</dbReference>
<dbReference type="RefSeq" id="WP_142526510.1">
    <property type="nucleotide sequence ID" value="NZ_CBCSJO010000002.1"/>
</dbReference>
<organism evidence="7 8">
    <name type="scientific">Pedobacter westerhofensis</name>
    <dbReference type="NCBI Taxonomy" id="425512"/>
    <lineage>
        <taxon>Bacteria</taxon>
        <taxon>Pseudomonadati</taxon>
        <taxon>Bacteroidota</taxon>
        <taxon>Sphingobacteriia</taxon>
        <taxon>Sphingobacteriales</taxon>
        <taxon>Sphingobacteriaceae</taxon>
        <taxon>Pedobacter</taxon>
    </lineage>
</organism>
<keyword evidence="3" id="KW-0285">Flavoprotein</keyword>
<sequence>MNENQMEKSVNELKQSLQGKVLQRADEGYDEAKAIWNGAVTVLPALIIIPETAKDVQAAVLYAGKNNLPLSVLGGGHDWAGRALNQDGVLISLRKLKTIQIDADAKIAQVGGGVISRELIAAADPYDLVAVTGTMDVVGFAGLTLGGGYGPLSPSYGLALDNLLGVEIVLHDGSLVNANANENADLFWALRGGGGNFGVVTSMQVKLHPAKSIVAGMMFFPFDQANKVLRSYNKFIQSAPDELSIQAGIVSGPDQIPLLYLLPTWYGETNEGKKQIAAIEKFGTPVMTQIAPMRYKEVIALFDEHVGTGFPCEIQTRWLSDLNDHALEKIITAGAEKTSSMSAIIISHFRGAAARVNLTDTAFGLRKPHFMLEFVAVWEKQDSTNGQIHQQWVRDLSASLITDALAGGYPNILGPDEHQQISKAYGENLERLQQIKSKYDPSNMFKAISIPFSK</sequence>
<dbReference type="OrthoDB" id="545125at2"/>
<name>A0A521ATC8_9SPHI</name>
<dbReference type="InterPro" id="IPR016166">
    <property type="entry name" value="FAD-bd_PCMH"/>
</dbReference>
<evidence type="ECO:0000256" key="5">
    <source>
        <dbReference type="ARBA" id="ARBA00023002"/>
    </source>
</evidence>
<dbReference type="InterPro" id="IPR016169">
    <property type="entry name" value="FAD-bd_PCMH_sub2"/>
</dbReference>